<dbReference type="Proteomes" id="UP001353858">
    <property type="component" value="Unassembled WGS sequence"/>
</dbReference>
<evidence type="ECO:0000313" key="2">
    <source>
        <dbReference type="EMBL" id="KAK4881180.1"/>
    </source>
</evidence>
<gene>
    <name evidence="2" type="ORF">RN001_004499</name>
</gene>
<proteinExistence type="predicted"/>
<feature type="signal peptide" evidence="1">
    <location>
        <begin position="1"/>
        <end position="16"/>
    </location>
</feature>
<comment type="caution">
    <text evidence="2">The sequence shown here is derived from an EMBL/GenBank/DDBJ whole genome shotgun (WGS) entry which is preliminary data.</text>
</comment>
<sequence>MKLLIVMVVVIEMVITQRPNYLSGSSYPQLANRFKPENTEATTIGFNNRLGENSGTTEKIPVDARGDAELINRIKTWPRENVPFWVLNADHIENHRNMPTNQVPQEQLQQRPRQ</sequence>
<feature type="chain" id="PRO_5042997741" evidence="1">
    <location>
        <begin position="17"/>
        <end position="114"/>
    </location>
</feature>
<evidence type="ECO:0000313" key="3">
    <source>
        <dbReference type="Proteomes" id="UP001353858"/>
    </source>
</evidence>
<reference evidence="3" key="1">
    <citation type="submission" date="2023-01" db="EMBL/GenBank/DDBJ databases">
        <title>Key to firefly adult light organ development and bioluminescence: homeobox transcription factors regulate luciferase expression and transportation to peroxisome.</title>
        <authorList>
            <person name="Fu X."/>
        </authorList>
    </citation>
    <scope>NUCLEOTIDE SEQUENCE [LARGE SCALE GENOMIC DNA]</scope>
</reference>
<keyword evidence="1" id="KW-0732">Signal</keyword>
<accession>A0AAN7Q5V1</accession>
<keyword evidence="3" id="KW-1185">Reference proteome</keyword>
<protein>
    <submittedName>
        <fullName evidence="2">Uncharacterized protein</fullName>
    </submittedName>
</protein>
<name>A0AAN7Q5V1_9COLE</name>
<dbReference type="AlphaFoldDB" id="A0AAN7Q5V1"/>
<dbReference type="EMBL" id="JARPUR010000002">
    <property type="protein sequence ID" value="KAK4881180.1"/>
    <property type="molecule type" value="Genomic_DNA"/>
</dbReference>
<organism evidence="2 3">
    <name type="scientific">Aquatica leii</name>
    <dbReference type="NCBI Taxonomy" id="1421715"/>
    <lineage>
        <taxon>Eukaryota</taxon>
        <taxon>Metazoa</taxon>
        <taxon>Ecdysozoa</taxon>
        <taxon>Arthropoda</taxon>
        <taxon>Hexapoda</taxon>
        <taxon>Insecta</taxon>
        <taxon>Pterygota</taxon>
        <taxon>Neoptera</taxon>
        <taxon>Endopterygota</taxon>
        <taxon>Coleoptera</taxon>
        <taxon>Polyphaga</taxon>
        <taxon>Elateriformia</taxon>
        <taxon>Elateroidea</taxon>
        <taxon>Lampyridae</taxon>
        <taxon>Luciolinae</taxon>
        <taxon>Aquatica</taxon>
    </lineage>
</organism>
<evidence type="ECO:0000256" key="1">
    <source>
        <dbReference type="SAM" id="SignalP"/>
    </source>
</evidence>